<keyword evidence="3" id="KW-1185">Reference proteome</keyword>
<proteinExistence type="predicted"/>
<organism evidence="2 3">
    <name type="scientific">Ectocarpus siliculosus</name>
    <name type="common">Brown alga</name>
    <name type="synonym">Conferva siliculosa</name>
    <dbReference type="NCBI Taxonomy" id="2880"/>
    <lineage>
        <taxon>Eukaryota</taxon>
        <taxon>Sar</taxon>
        <taxon>Stramenopiles</taxon>
        <taxon>Ochrophyta</taxon>
        <taxon>PX clade</taxon>
        <taxon>Phaeophyceae</taxon>
        <taxon>Ectocarpales</taxon>
        <taxon>Ectocarpaceae</taxon>
        <taxon>Ectocarpus</taxon>
    </lineage>
</organism>
<reference evidence="2 3" key="1">
    <citation type="journal article" date="2010" name="Nature">
        <title>The Ectocarpus genome and the independent evolution of multicellularity in brown algae.</title>
        <authorList>
            <person name="Cock J.M."/>
            <person name="Sterck L."/>
            <person name="Rouze P."/>
            <person name="Scornet D."/>
            <person name="Allen A.E."/>
            <person name="Amoutzias G."/>
            <person name="Anthouard V."/>
            <person name="Artiguenave F."/>
            <person name="Aury J.M."/>
            <person name="Badger J.H."/>
            <person name="Beszteri B."/>
            <person name="Billiau K."/>
            <person name="Bonnet E."/>
            <person name="Bothwell J.H."/>
            <person name="Bowler C."/>
            <person name="Boyen C."/>
            <person name="Brownlee C."/>
            <person name="Carrano C.J."/>
            <person name="Charrier B."/>
            <person name="Cho G.Y."/>
            <person name="Coelho S.M."/>
            <person name="Collen J."/>
            <person name="Corre E."/>
            <person name="Da Silva C."/>
            <person name="Delage L."/>
            <person name="Delaroque N."/>
            <person name="Dittami S.M."/>
            <person name="Doulbeau S."/>
            <person name="Elias M."/>
            <person name="Farnham G."/>
            <person name="Gachon C.M."/>
            <person name="Gschloessl B."/>
            <person name="Heesch S."/>
            <person name="Jabbari K."/>
            <person name="Jubin C."/>
            <person name="Kawai H."/>
            <person name="Kimura K."/>
            <person name="Kloareg B."/>
            <person name="Kupper F.C."/>
            <person name="Lang D."/>
            <person name="Le Bail A."/>
            <person name="Leblanc C."/>
            <person name="Lerouge P."/>
            <person name="Lohr M."/>
            <person name="Lopez P.J."/>
            <person name="Martens C."/>
            <person name="Maumus F."/>
            <person name="Michel G."/>
            <person name="Miranda-Saavedra D."/>
            <person name="Morales J."/>
            <person name="Moreau H."/>
            <person name="Motomura T."/>
            <person name="Nagasato C."/>
            <person name="Napoli C.A."/>
            <person name="Nelson D.R."/>
            <person name="Nyvall-Collen P."/>
            <person name="Peters A.F."/>
            <person name="Pommier C."/>
            <person name="Potin P."/>
            <person name="Poulain J."/>
            <person name="Quesneville H."/>
            <person name="Read B."/>
            <person name="Rensing S.A."/>
            <person name="Ritter A."/>
            <person name="Rousvoal S."/>
            <person name="Samanta M."/>
            <person name="Samson G."/>
            <person name="Schroeder D.C."/>
            <person name="Segurens B."/>
            <person name="Strittmatter M."/>
            <person name="Tonon T."/>
            <person name="Tregear J.W."/>
            <person name="Valentin K."/>
            <person name="von Dassow P."/>
            <person name="Yamagishi T."/>
            <person name="Van de Peer Y."/>
            <person name="Wincker P."/>
        </authorList>
    </citation>
    <scope>NUCLEOTIDE SEQUENCE [LARGE SCALE GENOMIC DNA]</scope>
    <source>
        <strain evidence="3">Ec32 / CCAP1310/4</strain>
    </source>
</reference>
<dbReference type="PANTHER" id="PTHR45588">
    <property type="entry name" value="TPR DOMAIN-CONTAINING PROTEIN"/>
    <property type="match status" value="1"/>
</dbReference>
<sequence length="559" mass="57931">MRPNARKARTLLEDAMLLDPDNPWAIHFYTHLMEVGAEAGAAVAPAQRLEYLVPGAPHLQHMQSHVEFRTGQWHDASEANLRAVALPDSDASYPDHNMDMLMWALGVEGRRTESGSIGRRLTAYSTARVLAGVTAPLLPPERYLAQEPLHLCAFADWEGVLALAPPPDGAEFPLAAYRFARSFAFANAKDWDSYRREQGFITAGVEIMEGRTQYYGVYNAAELTRILDLLSRAEGLRGGIHVSAAGTTPGDVTTAATAGPEELELLRQAVEMQDALGYDEPPRLPVPTRLFLAAALLRGVDSGGGGGGIEGGVDGSSVGDGDTATTTAPVSAAPPTLTTPTTTAAAAAAVEEAEAVLLEVDAEYPGMGRTLLGLWRCREALGKHDEALALRERFLASWGPYSEVWLEDSAHVGGVLGGGDGGGGGSGGGAPVVGAGLDEEEGLHHHAPQGVDGKDYRVLAGLTVAAAALSLSAFLLAAARRRSGGGCGGGVFRALLPRGAGGSAAGAEAVSIVVPGRGQGRRARGRSDNGNSSGGHGYRTIGEGSGDDGSVVQIDGGVL</sequence>
<dbReference type="EMBL" id="FN648841">
    <property type="protein sequence ID" value="CBN77723.1"/>
    <property type="molecule type" value="Genomic_DNA"/>
</dbReference>
<feature type="compositionally biased region" description="Low complexity" evidence="1">
    <location>
        <begin position="315"/>
        <end position="339"/>
    </location>
</feature>
<dbReference type="OrthoDB" id="414774at2759"/>
<evidence type="ECO:0000256" key="1">
    <source>
        <dbReference type="SAM" id="MobiDB-lite"/>
    </source>
</evidence>
<evidence type="ECO:0000313" key="2">
    <source>
        <dbReference type="EMBL" id="CBN77723.1"/>
    </source>
</evidence>
<dbReference type="EMBL" id="FN649741">
    <property type="protein sequence ID" value="CBN77723.1"/>
    <property type="molecule type" value="Genomic_DNA"/>
</dbReference>
<evidence type="ECO:0000313" key="3">
    <source>
        <dbReference type="Proteomes" id="UP000002630"/>
    </source>
</evidence>
<gene>
    <name evidence="2" type="ORF">Esi_0062_0082</name>
</gene>
<name>D8LR50_ECTSI</name>
<dbReference type="eggNOG" id="ENOG502T1MY">
    <property type="taxonomic scope" value="Eukaryota"/>
</dbReference>
<dbReference type="PANTHER" id="PTHR45588:SF1">
    <property type="entry name" value="WW DOMAIN-CONTAINING PROTEIN"/>
    <property type="match status" value="1"/>
</dbReference>
<dbReference type="InParanoid" id="D8LR50"/>
<accession>D8LR50</accession>
<dbReference type="AlphaFoldDB" id="D8LR50"/>
<feature type="region of interest" description="Disordered" evidence="1">
    <location>
        <begin position="306"/>
        <end position="339"/>
    </location>
</feature>
<dbReference type="Proteomes" id="UP000002630">
    <property type="component" value="Linkage Group LG16"/>
</dbReference>
<feature type="region of interest" description="Disordered" evidence="1">
    <location>
        <begin position="516"/>
        <end position="549"/>
    </location>
</feature>
<protein>
    <submittedName>
        <fullName evidence="2">TPR repeat-containing protein</fullName>
    </submittedName>
</protein>